<keyword evidence="3 9" id="KW-0812">Transmembrane</keyword>
<comment type="subcellular location">
    <subcellularLocation>
        <location evidence="1">Membrane</location>
        <topology evidence="1">Multi-pass membrane protein</topology>
    </subcellularLocation>
</comment>
<feature type="transmembrane region" description="Helical" evidence="11">
    <location>
        <begin position="250"/>
        <end position="268"/>
    </location>
</feature>
<evidence type="ECO:0000256" key="3">
    <source>
        <dbReference type="ARBA" id="ARBA00022692"/>
    </source>
</evidence>
<dbReference type="Pfam" id="PF00999">
    <property type="entry name" value="Na_H_Exchanger"/>
    <property type="match status" value="1"/>
</dbReference>
<dbReference type="GO" id="GO:0005886">
    <property type="term" value="C:plasma membrane"/>
    <property type="evidence" value="ECO:0007669"/>
    <property type="project" value="TreeGrafter"/>
</dbReference>
<feature type="transmembrane region" description="Helical" evidence="11">
    <location>
        <begin position="217"/>
        <end position="238"/>
    </location>
</feature>
<feature type="transmembrane region" description="Helical" evidence="11">
    <location>
        <begin position="574"/>
        <end position="597"/>
    </location>
</feature>
<feature type="region of interest" description="Disordered" evidence="10">
    <location>
        <begin position="1071"/>
        <end position="1090"/>
    </location>
</feature>
<evidence type="ECO:0000256" key="10">
    <source>
        <dbReference type="SAM" id="MobiDB-lite"/>
    </source>
</evidence>
<dbReference type="GO" id="GO:0051453">
    <property type="term" value="P:regulation of intracellular pH"/>
    <property type="evidence" value="ECO:0007669"/>
    <property type="project" value="TreeGrafter"/>
</dbReference>
<evidence type="ECO:0000256" key="7">
    <source>
        <dbReference type="ARBA" id="ARBA00023136"/>
    </source>
</evidence>
<accession>A0AB40DKM4</accession>
<feature type="transmembrane region" description="Helical" evidence="11">
    <location>
        <begin position="94"/>
        <end position="110"/>
    </location>
</feature>
<dbReference type="PRINTS" id="PR01084">
    <property type="entry name" value="NAHEXCHNGR"/>
</dbReference>
<reference evidence="14" key="1">
    <citation type="submission" date="2025-08" db="UniProtKB">
        <authorList>
            <consortium name="RefSeq"/>
        </authorList>
    </citation>
    <scope>IDENTIFICATION</scope>
</reference>
<feature type="region of interest" description="Disordered" evidence="10">
    <location>
        <begin position="807"/>
        <end position="833"/>
    </location>
</feature>
<feature type="region of interest" description="Disordered" evidence="10">
    <location>
        <begin position="970"/>
        <end position="1054"/>
    </location>
</feature>
<dbReference type="InterPro" id="IPR006153">
    <property type="entry name" value="Cation/H_exchanger_TM"/>
</dbReference>
<name>A0AB40DKM4_DROSZ</name>
<evidence type="ECO:0000313" key="13">
    <source>
        <dbReference type="Proteomes" id="UP001652628"/>
    </source>
</evidence>
<evidence type="ECO:0000256" key="2">
    <source>
        <dbReference type="ARBA" id="ARBA00022448"/>
    </source>
</evidence>
<feature type="transmembrane region" description="Helical" evidence="11">
    <location>
        <begin position="186"/>
        <end position="205"/>
    </location>
</feature>
<dbReference type="AlphaFoldDB" id="A0AB40DKM4"/>
<evidence type="ECO:0000313" key="14">
    <source>
        <dbReference type="RefSeq" id="XP_065724906.2"/>
    </source>
</evidence>
<dbReference type="NCBIfam" id="TIGR00840">
    <property type="entry name" value="b_cpa1"/>
    <property type="match status" value="1"/>
</dbReference>
<evidence type="ECO:0000256" key="6">
    <source>
        <dbReference type="ARBA" id="ARBA00023065"/>
    </source>
</evidence>
<keyword evidence="8 9" id="KW-0739">Sodium transport</keyword>
<keyword evidence="2 9" id="KW-0813">Transport</keyword>
<gene>
    <name evidence="14" type="primary">Nhe2</name>
</gene>
<feature type="domain" description="Cation/H+ exchanger transmembrane" evidence="12">
    <location>
        <begin position="199"/>
        <end position="598"/>
    </location>
</feature>
<feature type="region of interest" description="Disordered" evidence="10">
    <location>
        <begin position="135"/>
        <end position="174"/>
    </location>
</feature>
<organism evidence="13 14">
    <name type="scientific">Drosophila suzukii</name>
    <name type="common">Spotted-wing drosophila fruit fly</name>
    <dbReference type="NCBI Taxonomy" id="28584"/>
    <lineage>
        <taxon>Eukaryota</taxon>
        <taxon>Metazoa</taxon>
        <taxon>Ecdysozoa</taxon>
        <taxon>Arthropoda</taxon>
        <taxon>Hexapoda</taxon>
        <taxon>Insecta</taxon>
        <taxon>Pterygota</taxon>
        <taxon>Neoptera</taxon>
        <taxon>Endopterygota</taxon>
        <taxon>Diptera</taxon>
        <taxon>Brachycera</taxon>
        <taxon>Muscomorpha</taxon>
        <taxon>Ephydroidea</taxon>
        <taxon>Drosophilidae</taxon>
        <taxon>Drosophila</taxon>
        <taxon>Sophophora</taxon>
    </lineage>
</organism>
<dbReference type="InterPro" id="IPR004709">
    <property type="entry name" value="NaH_exchanger"/>
</dbReference>
<dbReference type="Gene3D" id="6.10.140.1330">
    <property type="match status" value="1"/>
</dbReference>
<dbReference type="PANTHER" id="PTHR10110">
    <property type="entry name" value="SODIUM/HYDROGEN EXCHANGER"/>
    <property type="match status" value="1"/>
</dbReference>
<feature type="transmembrane region" description="Helical" evidence="11">
    <location>
        <begin position="473"/>
        <end position="495"/>
    </location>
</feature>
<dbReference type="GO" id="GO:0098719">
    <property type="term" value="P:sodium ion import across plasma membrane"/>
    <property type="evidence" value="ECO:0007669"/>
    <property type="project" value="TreeGrafter"/>
</dbReference>
<comment type="similarity">
    <text evidence="9">Belongs to the monovalent cation:proton antiporter 1 (CPA1) transporter (TC 2.A.36) family.</text>
</comment>
<feature type="compositionally biased region" description="Basic and acidic residues" evidence="10">
    <location>
        <begin position="886"/>
        <end position="904"/>
    </location>
</feature>
<feature type="compositionally biased region" description="Acidic residues" evidence="10">
    <location>
        <begin position="1158"/>
        <end position="1184"/>
    </location>
</feature>
<keyword evidence="5" id="KW-0915">Sodium</keyword>
<protein>
    <recommendedName>
        <fullName evidence="9">Sodium/hydrogen exchanger</fullName>
    </recommendedName>
</protein>
<dbReference type="PANTHER" id="PTHR10110:SF98">
    <property type="entry name" value="SODIUM_HYDROGEN EXCHANGER"/>
    <property type="match status" value="1"/>
</dbReference>
<feature type="transmembrane region" description="Helical" evidence="11">
    <location>
        <begin position="346"/>
        <end position="369"/>
    </location>
</feature>
<feature type="transmembrane region" description="Helical" evidence="11">
    <location>
        <begin position="280"/>
        <end position="300"/>
    </location>
</feature>
<evidence type="ECO:0000256" key="8">
    <source>
        <dbReference type="ARBA" id="ARBA00023201"/>
    </source>
</evidence>
<evidence type="ECO:0000256" key="11">
    <source>
        <dbReference type="SAM" id="Phobius"/>
    </source>
</evidence>
<dbReference type="Gene3D" id="6.10.250.1040">
    <property type="match status" value="1"/>
</dbReference>
<feature type="transmembrane region" description="Helical" evidence="11">
    <location>
        <begin position="320"/>
        <end position="339"/>
    </location>
</feature>
<evidence type="ECO:0000256" key="4">
    <source>
        <dbReference type="ARBA" id="ARBA00022989"/>
    </source>
</evidence>
<dbReference type="InterPro" id="IPR018422">
    <property type="entry name" value="Cation/H_exchanger_CPA1"/>
</dbReference>
<feature type="transmembrane region" description="Helical" evidence="11">
    <location>
        <begin position="389"/>
        <end position="413"/>
    </location>
</feature>
<feature type="compositionally biased region" description="Basic residues" evidence="10">
    <location>
        <begin position="810"/>
        <end position="820"/>
    </location>
</feature>
<dbReference type="GO" id="GO:0015385">
    <property type="term" value="F:sodium:proton antiporter activity"/>
    <property type="evidence" value="ECO:0007669"/>
    <property type="project" value="InterPro"/>
</dbReference>
<dbReference type="GO" id="GO:0015386">
    <property type="term" value="F:potassium:proton antiporter activity"/>
    <property type="evidence" value="ECO:0007669"/>
    <property type="project" value="TreeGrafter"/>
</dbReference>
<dbReference type="GeneID" id="108014400"/>
<evidence type="ECO:0000256" key="1">
    <source>
        <dbReference type="ARBA" id="ARBA00004141"/>
    </source>
</evidence>
<evidence type="ECO:0000256" key="5">
    <source>
        <dbReference type="ARBA" id="ARBA00023053"/>
    </source>
</evidence>
<sequence>MSNRTEQDYDSATPALQQQMNLARRACWRTKSSRSDFPPKSIELVNLMIANQIDAIASPPRDETKTRTEPQTAFAARKTTCTFSDWRGILGKRMLLICGFILILGIAHGRPNTSAVGVASAKDGKDIADAVTQLNLPQSPPMDGVDVDPTPPVRLPRAEPLRSSDQDAEGGEGHKMERYPLSSVDFARVKTPFIIGIWILSASIAKIGFHMTPKLHLIFPESCLLIVVGVVIGVVLYFCTDVAVSPLTPNTFFFYMLPPIILDAGYFMPNRLFFDNLGTILLMAVVGTIFNIATIGGSLYACGKMGIYGETETPGLMDVFLFASLISAVDPVAVLAVFEEIHVNEILYIVVFGESLLNDAVTVVMYHMMESYNEIGLDKIIAQDIASGVGSFFVVALGGTAIGIIWGFLTGLVTRFTDHVRVIEPIFIFVMAYLAYLNAEIFHMSGILAITFCGITMKNYVESNISQKSHTTVKYALKMLSSSAETIIFMFLGVATVNNMHVWNTCFVLLTITFCSVFRVIGVILLSALANRFRLHKLSRVDQFVMSYGGLRGAVAFALVLLVDENVVKQKNMFVTTTIAVIYFTVFLQGITIKPLVKILNVKRANKRKPTMNERIHERFMDHLMAGIEDIVGKTGNYNVRDKFKRFDNRFIRPLLIRDLKGAEPKIIETYSKLTMRDAMEVMRRNPSTIGQMTGTESMSALFRNYTNNYIGGRWAPPTIYTTCPSLTNLDNTCSRNLDMAELDYNPSKKDLTDARIHHLLAEELKPYRRASIQMHRRLSYSRHAVDDRDLSTQVNYKMQMNFRRMFNDRKHHKRSKRGASNKEAKENVKQNHVSFHDFQQNGTTKQLTNAEECQQNPNEINVVGPSDDWDDGLTFTAKSSLAEHPIPEEDRNLSRESDGERRVATPTATESQLPWKRQGDECTDAVQQNEFPAWASNKEYLAYNSPSATFLGGINKPKQPKSVIGLFRRESSSSKGGSVGIGSSGAVDTAASGSDAMVVPMSNQPANVPSTSMHNPRLDKRSQSISSGSLGAGPHQLGPDGHSGPFPVTASHRRNVRRGSMLELSGDTIPEESSYQHGHSKSLCEPADSDDWEGAALSAVGGANSERMMRLSGREPLLPRPSNTPRAQIRRMNAGAVGGAAVTQAGRRNQVTKALLDYEDSDSDSEENDDDEDEDFDSYDDENIVVTTFTTPATGRRSGSSPGSGSDANTATTTTTSIRLTRNNDESII</sequence>
<keyword evidence="4 11" id="KW-1133">Transmembrane helix</keyword>
<keyword evidence="6 9" id="KW-0406">Ion transport</keyword>
<keyword evidence="9" id="KW-0050">Antiport</keyword>
<evidence type="ECO:0000256" key="9">
    <source>
        <dbReference type="RuleBase" id="RU003722"/>
    </source>
</evidence>
<evidence type="ECO:0000259" key="12">
    <source>
        <dbReference type="Pfam" id="PF00999"/>
    </source>
</evidence>
<feature type="compositionally biased region" description="Basic and acidic residues" evidence="10">
    <location>
        <begin position="156"/>
        <end position="174"/>
    </location>
</feature>
<feature type="transmembrane region" description="Helical" evidence="11">
    <location>
        <begin position="507"/>
        <end position="529"/>
    </location>
</feature>
<feature type="compositionally biased region" description="Basic and acidic residues" evidence="10">
    <location>
        <begin position="821"/>
        <end position="830"/>
    </location>
</feature>
<feature type="compositionally biased region" description="Low complexity" evidence="10">
    <location>
        <begin position="1196"/>
        <end position="1217"/>
    </location>
</feature>
<feature type="region of interest" description="Disordered" evidence="10">
    <location>
        <begin position="1158"/>
        <end position="1230"/>
    </location>
</feature>
<feature type="compositionally biased region" description="Polar residues" evidence="10">
    <location>
        <begin position="1002"/>
        <end position="1015"/>
    </location>
</feature>
<keyword evidence="7 11" id="KW-0472">Membrane</keyword>
<feature type="transmembrane region" description="Helical" evidence="11">
    <location>
        <begin position="541"/>
        <end position="562"/>
    </location>
</feature>
<dbReference type="Proteomes" id="UP001652628">
    <property type="component" value="Chromosome 2L"/>
</dbReference>
<proteinExistence type="inferred from homology"/>
<keyword evidence="13" id="KW-1185">Reference proteome</keyword>
<dbReference type="RefSeq" id="XP_065724906.2">
    <property type="nucleotide sequence ID" value="XM_065868834.2"/>
</dbReference>
<feature type="region of interest" description="Disordered" evidence="10">
    <location>
        <begin position="879"/>
        <end position="915"/>
    </location>
</feature>